<evidence type="ECO:0000313" key="4">
    <source>
        <dbReference type="Proteomes" id="UP000070133"/>
    </source>
</evidence>
<organism evidence="3 4">
    <name type="scientific">Pseudocercospora eumusae</name>
    <dbReference type="NCBI Taxonomy" id="321146"/>
    <lineage>
        <taxon>Eukaryota</taxon>
        <taxon>Fungi</taxon>
        <taxon>Dikarya</taxon>
        <taxon>Ascomycota</taxon>
        <taxon>Pezizomycotina</taxon>
        <taxon>Dothideomycetes</taxon>
        <taxon>Dothideomycetidae</taxon>
        <taxon>Mycosphaerellales</taxon>
        <taxon>Mycosphaerellaceae</taxon>
        <taxon>Pseudocercospora</taxon>
    </lineage>
</organism>
<dbReference type="AlphaFoldDB" id="A0A139GXA5"/>
<feature type="region of interest" description="Disordered" evidence="2">
    <location>
        <begin position="346"/>
        <end position="374"/>
    </location>
</feature>
<dbReference type="EMBL" id="LFZN01000254">
    <property type="protein sequence ID" value="KXS94845.1"/>
    <property type="molecule type" value="Genomic_DNA"/>
</dbReference>
<dbReference type="Proteomes" id="UP000070133">
    <property type="component" value="Unassembled WGS sequence"/>
</dbReference>
<name>A0A139GXA5_9PEZI</name>
<evidence type="ECO:0000256" key="2">
    <source>
        <dbReference type="SAM" id="MobiDB-lite"/>
    </source>
</evidence>
<sequence length="580" mass="63762">MPNQPMPQMYLTYDHISGLSSPANASHSQLNRFCRSLSFQRDSRSPNIAAVVRQKSPSSTNVVPPASDESQVQQWNQCDLLENPLDPFQIYRHPPPTQSLEPPNCNFHELHSDCLLQPGYYSPISPYSYSTYLGSSQSASSGSRSTLDSSGIVSAGTDASGFSDAAYLCTTPAQITPVELSGATLNVAAELGDSVDSSRASASEDGFDCPIRAGPSGDALCQWKAPKNGLKDMSRVREHVGKHGLRCPDCGQTTIRHKEFVKHCNRKLNTGKCPDDLGDGTLSPGNVLPLAPEVIIAFFKGKKRNPAHQHEEWVEGYKALNPEWRSRALPSPFYAENIRRRYTDLGLPGRPSVVGPEEQVEKSKDTSSTSGSLDDALLDGIDWSNLDASKAMYHSDSSPTSDRRAGRDEELGSHSLDPDKIRLPSKQTSALRRFASQLPKLTTRPQPVHRSSRGSPLSNTSATTSCSVSPVVAGPSINAYGKRTLSTSSRDPEVKRQAKTSRKRIEELIRRITKVSEERDRLRSDLHLAEGEKRQLVDAIRELHVEVFAWDPESGETSELYNRVDSTLSRVRGLMPQLEI</sequence>
<comment type="caution">
    <text evidence="3">The sequence shown here is derived from an EMBL/GenBank/DDBJ whole genome shotgun (WGS) entry which is preliminary data.</text>
</comment>
<keyword evidence="1" id="KW-0175">Coiled coil</keyword>
<feature type="coiled-coil region" evidence="1">
    <location>
        <begin position="498"/>
        <end position="532"/>
    </location>
</feature>
<protein>
    <submittedName>
        <fullName evidence="3">Uncharacterized protein</fullName>
    </submittedName>
</protein>
<feature type="region of interest" description="Disordered" evidence="2">
    <location>
        <begin position="391"/>
        <end position="468"/>
    </location>
</feature>
<accession>A0A139GXA5</accession>
<proteinExistence type="predicted"/>
<reference evidence="3 4" key="1">
    <citation type="submission" date="2015-07" db="EMBL/GenBank/DDBJ databases">
        <title>Comparative genomics of the Sigatoka disease complex on banana suggests a link between parallel evolutionary changes in Pseudocercospora fijiensis and Pseudocercospora eumusae and increased virulence on the banana host.</title>
        <authorList>
            <person name="Chang T.-C."/>
            <person name="Salvucci A."/>
            <person name="Crous P.W."/>
            <person name="Stergiopoulos I."/>
        </authorList>
    </citation>
    <scope>NUCLEOTIDE SEQUENCE [LARGE SCALE GENOMIC DNA]</scope>
    <source>
        <strain evidence="3 4">CBS 114824</strain>
    </source>
</reference>
<evidence type="ECO:0000313" key="3">
    <source>
        <dbReference type="EMBL" id="KXS94845.1"/>
    </source>
</evidence>
<keyword evidence="4" id="KW-1185">Reference proteome</keyword>
<feature type="compositionally biased region" description="Basic and acidic residues" evidence="2">
    <location>
        <begin position="401"/>
        <end position="422"/>
    </location>
</feature>
<evidence type="ECO:0000256" key="1">
    <source>
        <dbReference type="SAM" id="Coils"/>
    </source>
</evidence>
<gene>
    <name evidence="3" type="ORF">AC578_3660</name>
</gene>
<feature type="compositionally biased region" description="Polar residues" evidence="2">
    <location>
        <begin position="453"/>
        <end position="468"/>
    </location>
</feature>